<feature type="region of interest" description="Disordered" evidence="1">
    <location>
        <begin position="1"/>
        <end position="35"/>
    </location>
</feature>
<evidence type="ECO:0000313" key="2">
    <source>
        <dbReference type="EMBL" id="MFC1432306.1"/>
    </source>
</evidence>
<gene>
    <name evidence="2" type="ORF">ACEZDB_16790</name>
</gene>
<comment type="caution">
    <text evidence="2">The sequence shown here is derived from an EMBL/GenBank/DDBJ whole genome shotgun (WGS) entry which is preliminary data.</text>
</comment>
<evidence type="ECO:0000256" key="1">
    <source>
        <dbReference type="SAM" id="MobiDB-lite"/>
    </source>
</evidence>
<dbReference type="EMBL" id="JBHEZY010000006">
    <property type="protein sequence ID" value="MFC1432306.1"/>
    <property type="molecule type" value="Genomic_DNA"/>
</dbReference>
<dbReference type="Proteomes" id="UP001592530">
    <property type="component" value="Unassembled WGS sequence"/>
</dbReference>
<organism evidence="2 3">
    <name type="scientific">Streptacidiphilus alkalitolerans</name>
    <dbReference type="NCBI Taxonomy" id="3342712"/>
    <lineage>
        <taxon>Bacteria</taxon>
        <taxon>Bacillati</taxon>
        <taxon>Actinomycetota</taxon>
        <taxon>Actinomycetes</taxon>
        <taxon>Kitasatosporales</taxon>
        <taxon>Streptomycetaceae</taxon>
        <taxon>Streptacidiphilus</taxon>
    </lineage>
</organism>
<name>A0ABV6X1Y8_9ACTN</name>
<evidence type="ECO:0000313" key="3">
    <source>
        <dbReference type="Proteomes" id="UP001592530"/>
    </source>
</evidence>
<accession>A0ABV6X1Y8</accession>
<proteinExistence type="predicted"/>
<dbReference type="RefSeq" id="WP_380554013.1">
    <property type="nucleotide sequence ID" value="NZ_JBHEZY010000006.1"/>
</dbReference>
<reference evidence="2 3" key="1">
    <citation type="submission" date="2024-09" db="EMBL/GenBank/DDBJ databases">
        <authorList>
            <person name="Lee S.D."/>
        </authorList>
    </citation>
    <scope>NUCLEOTIDE SEQUENCE [LARGE SCALE GENOMIC DNA]</scope>
    <source>
        <strain evidence="2 3">N1-3</strain>
    </source>
</reference>
<sequence length="429" mass="45143">MTSETAAPGAGPRGRILVVEGGAGRSPRRFPPRSGRPAPALSVILAAISPQVLLAADAVDTVHLPAATDAAGVLAHLRATVRHPGPVLVHLGGHLVRNRRTGSAELDLGSTRLPWQTLVDELRLRPVETASLVIADLSADEDVLPPLRVVPSPLGNGLPLWAAVSPDPQQVGTFTRALVETLHGGRPGADGALTPEQLHQQVHSVLRPEVLLVASHSAGQQIFRNTARRLDPAPGVGSGSGPDIPPFDTPPLPADPPTVHLAVAEGAEVAAVDDTADAAAEAAADDDYQQAIGVIVAAADAGEHARAASFARELEREAFAAHGPDAEPSLKVRQVRAHVSRLAGEQAEAAQLYREVALSLLRTRGADDQETRQATANAEACWRAIEDDAEAHRLGRDLLALRRDVPDPRRLRAVEKHLARLDDSTTPAR</sequence>
<protein>
    <submittedName>
        <fullName evidence="2">Uncharacterized protein</fullName>
    </submittedName>
</protein>